<accession>A0A5C3EC12</accession>
<dbReference type="FunFam" id="3.30.160.60:FF:002343">
    <property type="entry name" value="Zinc finger protein 33A"/>
    <property type="match status" value="1"/>
</dbReference>
<feature type="compositionally biased region" description="Low complexity" evidence="6">
    <location>
        <begin position="1051"/>
        <end position="1062"/>
    </location>
</feature>
<feature type="compositionally biased region" description="Low complexity" evidence="6">
    <location>
        <begin position="691"/>
        <end position="700"/>
    </location>
</feature>
<dbReference type="PROSITE" id="PS50157">
    <property type="entry name" value="ZINC_FINGER_C2H2_2"/>
    <property type="match status" value="2"/>
</dbReference>
<evidence type="ECO:0000256" key="5">
    <source>
        <dbReference type="PROSITE-ProRule" id="PRU00042"/>
    </source>
</evidence>
<evidence type="ECO:0000256" key="3">
    <source>
        <dbReference type="ARBA" id="ARBA00022771"/>
    </source>
</evidence>
<keyword evidence="1" id="KW-0479">Metal-binding</keyword>
<evidence type="ECO:0000313" key="9">
    <source>
        <dbReference type="Proteomes" id="UP000324022"/>
    </source>
</evidence>
<feature type="compositionally biased region" description="Low complexity" evidence="6">
    <location>
        <begin position="1000"/>
        <end position="1013"/>
    </location>
</feature>
<evidence type="ECO:0000256" key="4">
    <source>
        <dbReference type="ARBA" id="ARBA00022833"/>
    </source>
</evidence>
<dbReference type="GO" id="GO:0000978">
    <property type="term" value="F:RNA polymerase II cis-regulatory region sequence-specific DNA binding"/>
    <property type="evidence" value="ECO:0007669"/>
    <property type="project" value="TreeGrafter"/>
</dbReference>
<name>A0A5C3EC12_9BASI</name>
<dbReference type="InterPro" id="IPR036236">
    <property type="entry name" value="Znf_C2H2_sf"/>
</dbReference>
<dbReference type="SUPFAM" id="SSF57667">
    <property type="entry name" value="beta-beta-alpha zinc fingers"/>
    <property type="match status" value="1"/>
</dbReference>
<dbReference type="Proteomes" id="UP000324022">
    <property type="component" value="Unassembled WGS sequence"/>
</dbReference>
<proteinExistence type="predicted"/>
<evidence type="ECO:0000256" key="2">
    <source>
        <dbReference type="ARBA" id="ARBA00022737"/>
    </source>
</evidence>
<dbReference type="GO" id="GO:0000981">
    <property type="term" value="F:DNA-binding transcription factor activity, RNA polymerase II-specific"/>
    <property type="evidence" value="ECO:0007669"/>
    <property type="project" value="TreeGrafter"/>
</dbReference>
<dbReference type="AlphaFoldDB" id="A0A5C3EC12"/>
<dbReference type="Gene3D" id="3.30.160.60">
    <property type="entry name" value="Classic Zinc Finger"/>
    <property type="match status" value="2"/>
</dbReference>
<organism evidence="8 9">
    <name type="scientific">Ustilago trichophora</name>
    <dbReference type="NCBI Taxonomy" id="86804"/>
    <lineage>
        <taxon>Eukaryota</taxon>
        <taxon>Fungi</taxon>
        <taxon>Dikarya</taxon>
        <taxon>Basidiomycota</taxon>
        <taxon>Ustilaginomycotina</taxon>
        <taxon>Ustilaginomycetes</taxon>
        <taxon>Ustilaginales</taxon>
        <taxon>Ustilaginaceae</taxon>
        <taxon>Ustilago</taxon>
    </lineage>
</organism>
<feature type="compositionally biased region" description="Polar residues" evidence="6">
    <location>
        <begin position="29"/>
        <end position="47"/>
    </location>
</feature>
<evidence type="ECO:0000259" key="7">
    <source>
        <dbReference type="PROSITE" id="PS50157"/>
    </source>
</evidence>
<dbReference type="GO" id="GO:0005634">
    <property type="term" value="C:nucleus"/>
    <property type="evidence" value="ECO:0007669"/>
    <property type="project" value="UniProtKB-ARBA"/>
</dbReference>
<keyword evidence="9" id="KW-1185">Reference proteome</keyword>
<feature type="domain" description="C2H2-type" evidence="7">
    <location>
        <begin position="260"/>
        <end position="287"/>
    </location>
</feature>
<dbReference type="InterPro" id="IPR050329">
    <property type="entry name" value="GLI_C2H2-zinc-finger"/>
</dbReference>
<gene>
    <name evidence="8" type="ORF">UTRI_10653_B</name>
</gene>
<keyword evidence="2" id="KW-0677">Repeat</keyword>
<dbReference type="Pfam" id="PF00096">
    <property type="entry name" value="zf-C2H2"/>
    <property type="match status" value="2"/>
</dbReference>
<keyword evidence="3 5" id="KW-0863">Zinc-finger</keyword>
<protein>
    <recommendedName>
        <fullName evidence="7">C2H2-type domain-containing protein</fullName>
    </recommendedName>
</protein>
<feature type="domain" description="C2H2-type" evidence="7">
    <location>
        <begin position="229"/>
        <end position="259"/>
    </location>
</feature>
<dbReference type="InterPro" id="IPR013087">
    <property type="entry name" value="Znf_C2H2_type"/>
</dbReference>
<feature type="compositionally biased region" description="Low complexity" evidence="6">
    <location>
        <begin position="772"/>
        <end position="783"/>
    </location>
</feature>
<feature type="region of interest" description="Disordered" evidence="6">
    <location>
        <begin position="633"/>
        <end position="719"/>
    </location>
</feature>
<dbReference type="SMART" id="SM00355">
    <property type="entry name" value="ZnF_C2H2"/>
    <property type="match status" value="2"/>
</dbReference>
<evidence type="ECO:0000256" key="6">
    <source>
        <dbReference type="SAM" id="MobiDB-lite"/>
    </source>
</evidence>
<feature type="compositionally biased region" description="Polar residues" evidence="6">
    <location>
        <begin position="1110"/>
        <end position="1119"/>
    </location>
</feature>
<keyword evidence="4" id="KW-0862">Zinc</keyword>
<dbReference type="PANTHER" id="PTHR19818:SF139">
    <property type="entry name" value="PAIR-RULE PROTEIN ODD-PAIRED"/>
    <property type="match status" value="1"/>
</dbReference>
<feature type="region of interest" description="Disordered" evidence="6">
    <location>
        <begin position="1"/>
        <end position="224"/>
    </location>
</feature>
<evidence type="ECO:0000313" key="8">
    <source>
        <dbReference type="EMBL" id="SPO27191.1"/>
    </source>
</evidence>
<sequence>MEQHPGFPKHPGPPIANSEQAELNMETAPASQQQNFFYQDPRQSQHPPNLAMSAPFQPSRPDQSYVHASVKLEPDMQAGPSTSYPVRGHHPPAMPYRDSLYSDGRPFAFASHPQEEARLPYAEAPLPPQPGYPADANYVPYPPNLSSPAAAAMMGTPSNGHSLPIPSSVDRVTHPAPEDSDSTQHRGKRARKDSPDQDGRASATPTAPANGSPEDPNGKSEGSGNVTMFQCRGFGDCRMVFTRSEHLARHVRKHTGERPFRCHCGKAFSRLDNLRQHAQTVHADTPERNEIMMQELSSLHASLAQSAAQAQHAHAQVLGKSSSPGALIASHNHTGRRGKGGGKTSAATRAARNAGNDRSGSPTLPNQSQQHGAEHSMQSMYAPTSTYPTYDGAKPAASAPVAAAFTAPGLPASMPVWPAQGPLYGQPGADQAHPGASVSYGALPPPGPGGQPFDVPQHVAQQQAPYFGSEAGSSSLHDAGTVDYGAPHVPYHAEAGLASDPPSLSEGHPDRYMASYDAYGRPIAESLERRTSGHLSAAAVPAQTWRPSGPPLETALAGSQYTGMDSDSADVIGQGPAFSNPFWRNSGAGMPNEDAFPPHYHSNFADGEAREQEPRTHFESTLSAHLHMRTPTLAKRARANSPPPSRGSIRASFDAGSAPLLPPPGSAHGRPPGSAHGSRPLTSHNRPILPPLSSITPSASRPGTAAALGGGSRPGSMATQRLPSIDQQLLATSAELDRAEEAKGGSNYRPYTSPAGAHAADAAQGPKPFLPPSSLRSARPSFSQRGDARLLTTSELADRPNTASTAWNSDRRPLTSGSMAGKSRGSIQPSGDDLPPLSSTLALLDERRDSRASAARRGSAYELSSSLAGDEARRSRLGSSYGVREGEAQQRLQTDSSDLRTSPGNNASPFMFQPPPLPRESNATSLRPSIDRHGGASGLDWRRPSSSTAPDAYMISRRLGSSSGAALPFGVRDEGSGSRPGSSKGAALAARELTLPPLKSARGPSRPGSSSIAMLLQGDEERGDGHRSSSWSRPLTSGDAPAPRFGSTGYGRMSSSRDGPSSDGEDDPSDRRRSLNDEKRASTREGLMRRPSTSAGAGSTRFAPSFGDRNGSSSPRGSR</sequence>
<evidence type="ECO:0000256" key="1">
    <source>
        <dbReference type="ARBA" id="ARBA00022723"/>
    </source>
</evidence>
<feature type="region of interest" description="Disordered" evidence="6">
    <location>
        <begin position="960"/>
        <end position="1119"/>
    </location>
</feature>
<dbReference type="GO" id="GO:0045944">
    <property type="term" value="P:positive regulation of transcription by RNA polymerase II"/>
    <property type="evidence" value="ECO:0007669"/>
    <property type="project" value="UniProtKB-ARBA"/>
</dbReference>
<feature type="compositionally biased region" description="Polar residues" evidence="6">
    <location>
        <begin position="890"/>
        <end position="908"/>
    </location>
</feature>
<feature type="compositionally biased region" description="Basic and acidic residues" evidence="6">
    <location>
        <begin position="1069"/>
        <end position="1088"/>
    </location>
</feature>
<feature type="region of interest" description="Disordered" evidence="6">
    <location>
        <begin position="312"/>
        <end position="384"/>
    </location>
</feature>
<reference evidence="8 9" key="1">
    <citation type="submission" date="2018-03" db="EMBL/GenBank/DDBJ databases">
        <authorList>
            <person name="Guldener U."/>
        </authorList>
    </citation>
    <scope>NUCLEOTIDE SEQUENCE [LARGE SCALE GENOMIC DNA]</scope>
    <source>
        <strain evidence="8 9">NBRC100155</strain>
    </source>
</reference>
<feature type="compositionally biased region" description="Polar residues" evidence="6">
    <location>
        <begin position="791"/>
        <end position="808"/>
    </location>
</feature>
<dbReference type="OrthoDB" id="10018191at2759"/>
<dbReference type="PANTHER" id="PTHR19818">
    <property type="entry name" value="ZINC FINGER PROTEIN ZIC AND GLI"/>
    <property type="match status" value="1"/>
</dbReference>
<dbReference type="EMBL" id="OOIN01000016">
    <property type="protein sequence ID" value="SPO27191.1"/>
    <property type="molecule type" value="Genomic_DNA"/>
</dbReference>
<feature type="compositionally biased region" description="Polar residues" evidence="6">
    <location>
        <begin position="356"/>
        <end position="384"/>
    </location>
</feature>
<dbReference type="GO" id="GO:0008270">
    <property type="term" value="F:zinc ion binding"/>
    <property type="evidence" value="ECO:0007669"/>
    <property type="project" value="UniProtKB-KW"/>
</dbReference>
<feature type="region of interest" description="Disordered" evidence="6">
    <location>
        <begin position="740"/>
        <end position="946"/>
    </location>
</feature>
<dbReference type="GO" id="GO:0000122">
    <property type="term" value="P:negative regulation of transcription by RNA polymerase II"/>
    <property type="evidence" value="ECO:0007669"/>
    <property type="project" value="TreeGrafter"/>
</dbReference>